<accession>A0A5N8W1P0</accession>
<dbReference type="SUPFAM" id="SSF51735">
    <property type="entry name" value="NAD(P)-binding Rossmann-fold domains"/>
    <property type="match status" value="1"/>
</dbReference>
<dbReference type="PANTHER" id="PTHR43162:SF1">
    <property type="entry name" value="PRESTALK A DIFFERENTIATION PROTEIN A"/>
    <property type="match status" value="1"/>
</dbReference>
<name>A0A5N8W1P0_9ACTN</name>
<dbReference type="InterPro" id="IPR051604">
    <property type="entry name" value="Ergot_Alk_Oxidoreductase"/>
</dbReference>
<dbReference type="AlphaFoldDB" id="A0A5N8W1P0"/>
<dbReference type="InterPro" id="IPR036291">
    <property type="entry name" value="NAD(P)-bd_dom_sf"/>
</dbReference>
<dbReference type="OrthoDB" id="116343at2"/>
<dbReference type="InterPro" id="IPR016040">
    <property type="entry name" value="NAD(P)-bd_dom"/>
</dbReference>
<dbReference type="Pfam" id="PF13460">
    <property type="entry name" value="NAD_binding_10"/>
    <property type="match status" value="1"/>
</dbReference>
<dbReference type="PANTHER" id="PTHR43162">
    <property type="match status" value="1"/>
</dbReference>
<sequence>MILVTGATGNVGGELVAQLAEAGRAVRALVRRTDAGNALPRGAEAVAGDLNDPKSLRPALDGVRGVFLLPGYADMPGTLAELRAAGVEHVVLLSSIAAPDGDLDNAISRFMILSEEAVSGSGVPWTILRPSGFMSNTFRWNGQLAAGDVVRDAFGGVAVANVDPYDIAAVAARVLLDKDHFGRAHALSGPEALLPADRVRRLGRVLGRPLRFVGLSDEEARREMEGTMPQEYIDAFFRYYADGTLDDSVVRPGVAEVLGRQPRTFDQWAEAHAGDFPVAVSA</sequence>
<protein>
    <submittedName>
        <fullName evidence="2">NAD-dependent epimerase/dehydratase family protein</fullName>
    </submittedName>
</protein>
<dbReference type="RefSeq" id="WP_152784384.1">
    <property type="nucleotide sequence ID" value="NZ_BAABEQ010000026.1"/>
</dbReference>
<proteinExistence type="predicted"/>
<organism evidence="2 3">
    <name type="scientific">Streptomyces phyllanthi</name>
    <dbReference type="NCBI Taxonomy" id="1803180"/>
    <lineage>
        <taxon>Bacteria</taxon>
        <taxon>Bacillati</taxon>
        <taxon>Actinomycetota</taxon>
        <taxon>Actinomycetes</taxon>
        <taxon>Kitasatosporales</taxon>
        <taxon>Streptomycetaceae</taxon>
        <taxon>Streptomyces</taxon>
    </lineage>
</organism>
<comment type="caution">
    <text evidence="2">The sequence shown here is derived from an EMBL/GenBank/DDBJ whole genome shotgun (WGS) entry which is preliminary data.</text>
</comment>
<evidence type="ECO:0000313" key="2">
    <source>
        <dbReference type="EMBL" id="MPY41179.1"/>
    </source>
</evidence>
<reference evidence="2 3" key="1">
    <citation type="submission" date="2019-07" db="EMBL/GenBank/DDBJ databases">
        <title>New species of Amycolatopsis and Streptomyces.</title>
        <authorList>
            <person name="Duangmal K."/>
            <person name="Teo W.F.A."/>
            <person name="Lipun K."/>
        </authorList>
    </citation>
    <scope>NUCLEOTIDE SEQUENCE [LARGE SCALE GENOMIC DNA]</scope>
    <source>
        <strain evidence="2 3">TISTR 2346</strain>
    </source>
</reference>
<dbReference type="Gene3D" id="3.90.25.10">
    <property type="entry name" value="UDP-galactose 4-epimerase, domain 1"/>
    <property type="match status" value="1"/>
</dbReference>
<dbReference type="Proteomes" id="UP000326979">
    <property type="component" value="Unassembled WGS sequence"/>
</dbReference>
<dbReference type="Gene3D" id="3.40.50.720">
    <property type="entry name" value="NAD(P)-binding Rossmann-like Domain"/>
    <property type="match status" value="1"/>
</dbReference>
<keyword evidence="3" id="KW-1185">Reference proteome</keyword>
<evidence type="ECO:0000313" key="3">
    <source>
        <dbReference type="Proteomes" id="UP000326979"/>
    </source>
</evidence>
<gene>
    <name evidence="2" type="ORF">FNH04_15050</name>
</gene>
<dbReference type="EMBL" id="VJZE01000084">
    <property type="protein sequence ID" value="MPY41179.1"/>
    <property type="molecule type" value="Genomic_DNA"/>
</dbReference>
<evidence type="ECO:0000259" key="1">
    <source>
        <dbReference type="Pfam" id="PF13460"/>
    </source>
</evidence>
<feature type="domain" description="NAD(P)-binding" evidence="1">
    <location>
        <begin position="6"/>
        <end position="177"/>
    </location>
</feature>